<evidence type="ECO:0000256" key="2">
    <source>
        <dbReference type="ARBA" id="ARBA00001961"/>
    </source>
</evidence>
<evidence type="ECO:0000313" key="14">
    <source>
        <dbReference type="EMBL" id="JAS77791.1"/>
    </source>
</evidence>
<dbReference type="UniPathway" id="UPA00118"/>
<dbReference type="PANTHER" id="PTHR10696">
    <property type="entry name" value="GAMMA-BUTYROBETAINE HYDROXYLASE-RELATED"/>
    <property type="match status" value="1"/>
</dbReference>
<dbReference type="EMBL" id="GECU01036603">
    <property type="protein sequence ID" value="JAS71103.1"/>
    <property type="molecule type" value="Transcribed_RNA"/>
</dbReference>
<dbReference type="Gene3D" id="3.30.2020.30">
    <property type="match status" value="1"/>
</dbReference>
<feature type="domain" description="TauD/TfdA-like" evidence="11">
    <location>
        <begin position="123"/>
        <end position="378"/>
    </location>
</feature>
<feature type="domain" description="Gamma-butyrobetaine hydroxylase-like N-terminal" evidence="12">
    <location>
        <begin position="25"/>
        <end position="102"/>
    </location>
</feature>
<dbReference type="InterPro" id="IPR042098">
    <property type="entry name" value="TauD-like_sf"/>
</dbReference>
<dbReference type="PANTHER" id="PTHR10696:SF33">
    <property type="entry name" value="GAMMA-BUTYROBETAINE DIOXYGENASE"/>
    <property type="match status" value="1"/>
</dbReference>
<evidence type="ECO:0000256" key="9">
    <source>
        <dbReference type="ARBA" id="ARBA00023004"/>
    </source>
</evidence>
<gene>
    <name evidence="14" type="ORF">g.17722</name>
    <name evidence="13" type="ORF">g.17723</name>
</gene>
<comment type="cofactor">
    <cofactor evidence="1">
        <name>Fe(2+)</name>
        <dbReference type="ChEBI" id="CHEBI:29033"/>
    </cofactor>
</comment>
<evidence type="ECO:0000256" key="8">
    <source>
        <dbReference type="ARBA" id="ARBA00023002"/>
    </source>
</evidence>
<dbReference type="EMBL" id="GECU01029915">
    <property type="protein sequence ID" value="JAS77791.1"/>
    <property type="molecule type" value="Transcribed_RNA"/>
</dbReference>
<evidence type="ECO:0000256" key="7">
    <source>
        <dbReference type="ARBA" id="ARBA00022964"/>
    </source>
</evidence>
<keyword evidence="9" id="KW-0408">Iron</keyword>
<evidence type="ECO:0000256" key="4">
    <source>
        <dbReference type="ARBA" id="ARBA00008654"/>
    </source>
</evidence>
<dbReference type="SUPFAM" id="SSF51197">
    <property type="entry name" value="Clavaminate synthase-like"/>
    <property type="match status" value="1"/>
</dbReference>
<dbReference type="InterPro" id="IPR050411">
    <property type="entry name" value="AlphaKG_dependent_hydroxylases"/>
</dbReference>
<dbReference type="InterPro" id="IPR010376">
    <property type="entry name" value="GBBH-like_N"/>
</dbReference>
<accession>A0A1B6HT12</accession>
<evidence type="ECO:0000259" key="12">
    <source>
        <dbReference type="Pfam" id="PF06155"/>
    </source>
</evidence>
<dbReference type="GO" id="GO:0045329">
    <property type="term" value="P:carnitine biosynthetic process"/>
    <property type="evidence" value="ECO:0007669"/>
    <property type="project" value="UniProtKB-UniPathway"/>
</dbReference>
<evidence type="ECO:0000313" key="13">
    <source>
        <dbReference type="EMBL" id="JAS71103.1"/>
    </source>
</evidence>
<dbReference type="InterPro" id="IPR003819">
    <property type="entry name" value="TauD/TfdA-like"/>
</dbReference>
<dbReference type="GO" id="GO:0046872">
    <property type="term" value="F:metal ion binding"/>
    <property type="evidence" value="ECO:0007669"/>
    <property type="project" value="UniProtKB-KW"/>
</dbReference>
<comment type="cofactor">
    <cofactor evidence="2">
        <name>L-ascorbate</name>
        <dbReference type="ChEBI" id="CHEBI:38290"/>
    </cofactor>
</comment>
<proteinExistence type="inferred from homology"/>
<evidence type="ECO:0008006" key="15">
    <source>
        <dbReference type="Google" id="ProtNLM"/>
    </source>
</evidence>
<evidence type="ECO:0000256" key="3">
    <source>
        <dbReference type="ARBA" id="ARBA00005022"/>
    </source>
</evidence>
<dbReference type="Gene3D" id="3.60.130.10">
    <property type="entry name" value="Clavaminate synthase-like"/>
    <property type="match status" value="1"/>
</dbReference>
<dbReference type="FunFam" id="3.60.130.10:FF:000001">
    <property type="entry name" value="Trimethyllysine dioxygenase, mitochondrial"/>
    <property type="match status" value="1"/>
</dbReference>
<reference evidence="14" key="1">
    <citation type="submission" date="2015-11" db="EMBL/GenBank/DDBJ databases">
        <title>De novo transcriptome assembly of four potential Pierce s Disease insect vectors from Arizona vineyards.</title>
        <authorList>
            <person name="Tassone E.E."/>
        </authorList>
    </citation>
    <scope>NUCLEOTIDE SEQUENCE</scope>
</reference>
<keyword evidence="6" id="KW-0124">Carnitine biosynthesis</keyword>
<comment type="pathway">
    <text evidence="3">Amine and polyamine biosynthesis; carnitine biosynthesis.</text>
</comment>
<protein>
    <recommendedName>
        <fullName evidence="15">Gamma-butyrobetaine dioxygenase</fullName>
    </recommendedName>
</protein>
<feature type="region of interest" description="Disordered" evidence="10">
    <location>
        <begin position="396"/>
        <end position="416"/>
    </location>
</feature>
<evidence type="ECO:0000256" key="1">
    <source>
        <dbReference type="ARBA" id="ARBA00001954"/>
    </source>
</evidence>
<evidence type="ECO:0000259" key="11">
    <source>
        <dbReference type="Pfam" id="PF02668"/>
    </source>
</evidence>
<dbReference type="Pfam" id="PF02668">
    <property type="entry name" value="TauD"/>
    <property type="match status" value="1"/>
</dbReference>
<keyword evidence="8" id="KW-0560">Oxidoreductase</keyword>
<dbReference type="GO" id="GO:0016706">
    <property type="term" value="F:2-oxoglutarate-dependent dioxygenase activity"/>
    <property type="evidence" value="ECO:0007669"/>
    <property type="project" value="UniProtKB-ARBA"/>
</dbReference>
<dbReference type="FunFam" id="3.30.2020.30:FF:000002">
    <property type="entry name" value="Putative gamma-butyrobetaine dioxygenase"/>
    <property type="match status" value="1"/>
</dbReference>
<keyword evidence="5" id="KW-0479">Metal-binding</keyword>
<dbReference type="Pfam" id="PF06155">
    <property type="entry name" value="GBBH-like_N"/>
    <property type="match status" value="1"/>
</dbReference>
<name>A0A1B6HT12_9HEMI</name>
<comment type="similarity">
    <text evidence="4">Belongs to the gamma-BBH/TMLD family.</text>
</comment>
<dbReference type="AlphaFoldDB" id="A0A1B6HT12"/>
<keyword evidence="7" id="KW-0223">Dioxygenase</keyword>
<evidence type="ECO:0000256" key="10">
    <source>
        <dbReference type="SAM" id="MobiDB-lite"/>
    </source>
</evidence>
<sequence length="416" mass="48510">MLTSKLLRINVNALKRFLWTVESRGDDLVLKEDGKEELRYPHIWLRDNCQCPSCFHKTSSSRVINIEQFKFDSWPIKTSISELALDVSWSDNHKSHYSLPWLLARQFNPHSQAEWLHTSYRPSPRPWTASDFQNILQRFNFQDILERDEVLLRWLESLAVDGVALVEGAGTETGKLQPLANRVAFLKQTYYGETFAVRAKPGTSNVAYLSGPLQLHTDLPYYHYKPGVNMLHCVNQGEGEGGESQLADGLAVCDWLREHHPHHYWILSTVPVEWEDIVIEDDKEYHSIYRAPIICEEPGGEVVRINWSQPQRSSHFCVPVDQVTPWYRALQLFTQHMHSIHSKVLYKMSPGEILTFNNIRVFHGRSTYQGDRHLEGGYLDWDYVYSRIRVLRKHQDTSSQSQKQNFEEYHLQGPYE</sequence>
<dbReference type="GO" id="GO:0005739">
    <property type="term" value="C:mitochondrion"/>
    <property type="evidence" value="ECO:0007669"/>
    <property type="project" value="TreeGrafter"/>
</dbReference>
<evidence type="ECO:0000256" key="5">
    <source>
        <dbReference type="ARBA" id="ARBA00022723"/>
    </source>
</evidence>
<dbReference type="InterPro" id="IPR038492">
    <property type="entry name" value="GBBH-like_N_sf"/>
</dbReference>
<dbReference type="CDD" id="cd00250">
    <property type="entry name" value="CAS_like"/>
    <property type="match status" value="1"/>
</dbReference>
<evidence type="ECO:0000256" key="6">
    <source>
        <dbReference type="ARBA" id="ARBA00022873"/>
    </source>
</evidence>
<organism evidence="14">
    <name type="scientific">Homalodisca liturata</name>
    <dbReference type="NCBI Taxonomy" id="320908"/>
    <lineage>
        <taxon>Eukaryota</taxon>
        <taxon>Metazoa</taxon>
        <taxon>Ecdysozoa</taxon>
        <taxon>Arthropoda</taxon>
        <taxon>Hexapoda</taxon>
        <taxon>Insecta</taxon>
        <taxon>Pterygota</taxon>
        <taxon>Neoptera</taxon>
        <taxon>Paraneoptera</taxon>
        <taxon>Hemiptera</taxon>
        <taxon>Auchenorrhyncha</taxon>
        <taxon>Membracoidea</taxon>
        <taxon>Cicadellidae</taxon>
        <taxon>Cicadellinae</taxon>
        <taxon>Proconiini</taxon>
        <taxon>Homalodisca</taxon>
    </lineage>
</organism>